<proteinExistence type="predicted"/>
<sequence length="198" mass="22293">MTRCTDLLDEPTVIIGSGPAALTCAETLRKEGYKSHIIMITKDDTLPYDRKKLSKKMTHDINEYIFRQETFFEKYGIKVWLNTTVTKIDVEKKTVYCNDGKPITYSNLVLAMGSTNKIFKLPGSNLEGIYYLRDYHDAEVLYSQIKRKHVTIVGSGFEGLEICSTIDDIASSVTLLARSSHPLKYLGAGLGKEINQVL</sequence>
<evidence type="ECO:0000256" key="1">
    <source>
        <dbReference type="ARBA" id="ARBA00001974"/>
    </source>
</evidence>
<dbReference type="AlphaFoldDB" id="A0A914CBD3"/>
<name>A0A914CBD3_9BILA</name>
<accession>A0A914CBD3</accession>
<evidence type="ECO:0000256" key="2">
    <source>
        <dbReference type="ARBA" id="ARBA00022630"/>
    </source>
</evidence>
<evidence type="ECO:0000259" key="5">
    <source>
        <dbReference type="Pfam" id="PF07992"/>
    </source>
</evidence>
<feature type="domain" description="FAD/NAD(P)-binding" evidence="5">
    <location>
        <begin position="12"/>
        <end position="196"/>
    </location>
</feature>
<dbReference type="WBParaSite" id="ACRNAN_Path_788.g2979.t1">
    <property type="protein sequence ID" value="ACRNAN_Path_788.g2979.t1"/>
    <property type="gene ID" value="ACRNAN_Path_788.g2979"/>
</dbReference>
<dbReference type="PANTHER" id="PTHR43557">
    <property type="entry name" value="APOPTOSIS-INDUCING FACTOR 1"/>
    <property type="match status" value="1"/>
</dbReference>
<keyword evidence="6" id="KW-1185">Reference proteome</keyword>
<dbReference type="InterPro" id="IPR036188">
    <property type="entry name" value="FAD/NAD-bd_sf"/>
</dbReference>
<dbReference type="SUPFAM" id="SSF51905">
    <property type="entry name" value="FAD/NAD(P)-binding domain"/>
    <property type="match status" value="1"/>
</dbReference>
<keyword evidence="2" id="KW-0285">Flavoprotein</keyword>
<comment type="cofactor">
    <cofactor evidence="1">
        <name>FAD</name>
        <dbReference type="ChEBI" id="CHEBI:57692"/>
    </cofactor>
</comment>
<keyword evidence="3" id="KW-0274">FAD</keyword>
<dbReference type="Pfam" id="PF07992">
    <property type="entry name" value="Pyr_redox_2"/>
    <property type="match status" value="1"/>
</dbReference>
<organism evidence="6 7">
    <name type="scientific">Acrobeloides nanus</name>
    <dbReference type="NCBI Taxonomy" id="290746"/>
    <lineage>
        <taxon>Eukaryota</taxon>
        <taxon>Metazoa</taxon>
        <taxon>Ecdysozoa</taxon>
        <taxon>Nematoda</taxon>
        <taxon>Chromadorea</taxon>
        <taxon>Rhabditida</taxon>
        <taxon>Tylenchina</taxon>
        <taxon>Cephalobomorpha</taxon>
        <taxon>Cephaloboidea</taxon>
        <taxon>Cephalobidae</taxon>
        <taxon>Acrobeloides</taxon>
    </lineage>
</organism>
<dbReference type="InterPro" id="IPR023753">
    <property type="entry name" value="FAD/NAD-binding_dom"/>
</dbReference>
<dbReference type="GO" id="GO:0016651">
    <property type="term" value="F:oxidoreductase activity, acting on NAD(P)H"/>
    <property type="evidence" value="ECO:0007669"/>
    <property type="project" value="TreeGrafter"/>
</dbReference>
<dbReference type="GO" id="GO:0005737">
    <property type="term" value="C:cytoplasm"/>
    <property type="evidence" value="ECO:0007669"/>
    <property type="project" value="TreeGrafter"/>
</dbReference>
<evidence type="ECO:0000256" key="4">
    <source>
        <dbReference type="ARBA" id="ARBA00023002"/>
    </source>
</evidence>
<dbReference type="Gene3D" id="3.50.50.60">
    <property type="entry name" value="FAD/NAD(P)-binding domain"/>
    <property type="match status" value="2"/>
</dbReference>
<evidence type="ECO:0000313" key="6">
    <source>
        <dbReference type="Proteomes" id="UP000887540"/>
    </source>
</evidence>
<dbReference type="Proteomes" id="UP000887540">
    <property type="component" value="Unplaced"/>
</dbReference>
<evidence type="ECO:0000256" key="3">
    <source>
        <dbReference type="ARBA" id="ARBA00022827"/>
    </source>
</evidence>
<reference evidence="7" key="1">
    <citation type="submission" date="2022-11" db="UniProtKB">
        <authorList>
            <consortium name="WormBaseParasite"/>
        </authorList>
    </citation>
    <scope>IDENTIFICATION</scope>
</reference>
<dbReference type="PANTHER" id="PTHR43557:SF2">
    <property type="entry name" value="RIESKE DOMAIN-CONTAINING PROTEIN-RELATED"/>
    <property type="match status" value="1"/>
</dbReference>
<dbReference type="PRINTS" id="PR00368">
    <property type="entry name" value="FADPNR"/>
</dbReference>
<keyword evidence="4" id="KW-0560">Oxidoreductase</keyword>
<dbReference type="PRINTS" id="PR00469">
    <property type="entry name" value="PNDRDTASEII"/>
</dbReference>
<dbReference type="InterPro" id="IPR050446">
    <property type="entry name" value="FAD-oxidoreductase/Apoptosis"/>
</dbReference>
<protein>
    <submittedName>
        <fullName evidence="7">FAD/NAD(P)-binding domain-containing protein</fullName>
    </submittedName>
</protein>
<evidence type="ECO:0000313" key="7">
    <source>
        <dbReference type="WBParaSite" id="ACRNAN_Path_788.g2979.t1"/>
    </source>
</evidence>